<dbReference type="InterPro" id="IPR054323">
    <property type="entry name" value="SPMIP1_C"/>
</dbReference>
<evidence type="ECO:0000259" key="1">
    <source>
        <dbReference type="Pfam" id="PF22589"/>
    </source>
</evidence>
<proteinExistence type="predicted"/>
<keyword evidence="3" id="KW-1185">Reference proteome</keyword>
<evidence type="ECO:0000313" key="2">
    <source>
        <dbReference type="EnsemblMetazoa" id="XP_014252346.1"/>
    </source>
</evidence>
<evidence type="ECO:0000313" key="3">
    <source>
        <dbReference type="Proteomes" id="UP000494040"/>
    </source>
</evidence>
<organism evidence="2 3">
    <name type="scientific">Cimex lectularius</name>
    <name type="common">Bed bug</name>
    <name type="synonym">Acanthia lectularia</name>
    <dbReference type="NCBI Taxonomy" id="79782"/>
    <lineage>
        <taxon>Eukaryota</taxon>
        <taxon>Metazoa</taxon>
        <taxon>Ecdysozoa</taxon>
        <taxon>Arthropoda</taxon>
        <taxon>Hexapoda</taxon>
        <taxon>Insecta</taxon>
        <taxon>Pterygota</taxon>
        <taxon>Neoptera</taxon>
        <taxon>Paraneoptera</taxon>
        <taxon>Hemiptera</taxon>
        <taxon>Heteroptera</taxon>
        <taxon>Panheteroptera</taxon>
        <taxon>Cimicomorpha</taxon>
        <taxon>Cimicidae</taxon>
        <taxon>Cimex</taxon>
    </lineage>
</organism>
<accession>A0A8I6RWZ2</accession>
<dbReference type="AlphaFoldDB" id="A0A8I6RWZ2"/>
<dbReference type="EnsemblMetazoa" id="XM_014396860.1">
    <property type="protein sequence ID" value="XP_014252346.1"/>
    <property type="gene ID" value="LOC106668265"/>
</dbReference>
<dbReference type="RefSeq" id="XP_014252346.1">
    <property type="nucleotide sequence ID" value="XM_014396860.1"/>
</dbReference>
<dbReference type="PANTHER" id="PTHR35826:SF1">
    <property type="entry name" value="PROTEIN ATP6V1FNB-LIKE"/>
    <property type="match status" value="1"/>
</dbReference>
<reference evidence="2" key="1">
    <citation type="submission" date="2022-01" db="UniProtKB">
        <authorList>
            <consortium name="EnsemblMetazoa"/>
        </authorList>
    </citation>
    <scope>IDENTIFICATION</scope>
</reference>
<name>A0A8I6RWZ2_CIMLE</name>
<dbReference type="OMA" id="SANMEGR"/>
<dbReference type="PANTHER" id="PTHR35826">
    <property type="entry name" value="PROTEIN ATP6V1FNB-LIKE"/>
    <property type="match status" value="1"/>
</dbReference>
<feature type="domain" description="Sperm microtubule inner protein 1 C-terminal" evidence="1">
    <location>
        <begin position="58"/>
        <end position="168"/>
    </location>
</feature>
<dbReference type="KEGG" id="clec:106668265"/>
<sequence>MNVLKEIALREIEEKAKAKRLKWFVENYEKIYQDGSHPEREAKKAAYLYNELRKVQQEIAKRDKATNPKKVPPPQKELIQFTDEDIKRPIMYPVSKFYLDVLYGGEVEEGYKLYLKLRSQLAPYEKYYESQTQNMDYGWKTEERAERPDKEFTRNSVIKQQFFRRYGIKGETPRNRPPFKKGIVAPEILC</sequence>
<dbReference type="GeneID" id="106668265"/>
<protein>
    <recommendedName>
        <fullName evidence="1">Sperm microtubule inner protein 1 C-terminal domain-containing protein</fullName>
    </recommendedName>
</protein>
<dbReference type="Proteomes" id="UP000494040">
    <property type="component" value="Unassembled WGS sequence"/>
</dbReference>
<dbReference type="OrthoDB" id="410807at2759"/>
<dbReference type="Pfam" id="PF22589">
    <property type="entry name" value="SPMIP1"/>
    <property type="match status" value="1"/>
</dbReference>